<dbReference type="InterPro" id="IPR011335">
    <property type="entry name" value="Restrct_endonuc-II-like"/>
</dbReference>
<protein>
    <submittedName>
        <fullName evidence="2">Uma2 family endonuclease</fullName>
    </submittedName>
</protein>
<accession>A0A7X5KMQ8</accession>
<gene>
    <name evidence="2" type="ORF">GXN74_04270</name>
</gene>
<evidence type="ECO:0000313" key="2">
    <source>
        <dbReference type="EMBL" id="NDL66963.1"/>
    </source>
</evidence>
<dbReference type="AlphaFoldDB" id="A0A7X5KMQ8"/>
<organism evidence="2 3">
    <name type="scientific">Anaerotalea alkaliphila</name>
    <dbReference type="NCBI Taxonomy" id="2662126"/>
    <lineage>
        <taxon>Bacteria</taxon>
        <taxon>Bacillati</taxon>
        <taxon>Bacillota</taxon>
        <taxon>Clostridia</taxon>
        <taxon>Eubacteriales</taxon>
        <taxon>Anaerotalea</taxon>
    </lineage>
</organism>
<sequence>MGVCTRKFRTNLGNGLKMLLEGSGSYGLGAKEEAYVAFLEAYASTRDSLEYVDGKVYASPPPGHIHQRVLMRVIHRLLDRFRGEACQAYAAPYDVYFEDLPEKACVRPDAFVMCDPWNIREGKYSGVPALVVEVATTVTRTRDLRVKLDLYRRQGVAEYLVVDPEMETVHYWHFRERELVGQARLGAGQTFCSRRFPGLEIPLEELFR</sequence>
<feature type="domain" description="Putative restriction endonuclease" evidence="1">
    <location>
        <begin position="40"/>
        <end position="203"/>
    </location>
</feature>
<keyword evidence="2" id="KW-0540">Nuclease</keyword>
<dbReference type="PANTHER" id="PTHR34107:SF2">
    <property type="entry name" value="SLL0888 PROTEIN"/>
    <property type="match status" value="1"/>
</dbReference>
<keyword evidence="3" id="KW-1185">Reference proteome</keyword>
<dbReference type="SUPFAM" id="SSF52980">
    <property type="entry name" value="Restriction endonuclease-like"/>
    <property type="match status" value="1"/>
</dbReference>
<name>A0A7X5KMQ8_9FIRM</name>
<comment type="caution">
    <text evidence="2">The sequence shown here is derived from an EMBL/GenBank/DDBJ whole genome shotgun (WGS) entry which is preliminary data.</text>
</comment>
<keyword evidence="2" id="KW-0255">Endonuclease</keyword>
<proteinExistence type="predicted"/>
<dbReference type="RefSeq" id="WP_162369690.1">
    <property type="nucleotide sequence ID" value="NZ_JAAEEH010000008.1"/>
</dbReference>
<dbReference type="Pfam" id="PF05685">
    <property type="entry name" value="Uma2"/>
    <property type="match status" value="1"/>
</dbReference>
<dbReference type="Gene3D" id="3.90.1570.10">
    <property type="entry name" value="tt1808, chain A"/>
    <property type="match status" value="1"/>
</dbReference>
<keyword evidence="2" id="KW-0378">Hydrolase</keyword>
<reference evidence="2 3" key="1">
    <citation type="submission" date="2020-01" db="EMBL/GenBank/DDBJ databases">
        <title>Anaeroalcalibacter tamaniensis gen. nov., sp. nov., moderately halophilic strictly anaerobic fermenter bacterium from mud volcano of Taman peninsula.</title>
        <authorList>
            <person name="Frolova A."/>
            <person name="Merkel A.Y."/>
            <person name="Slobodkin A.I."/>
        </authorList>
    </citation>
    <scope>NUCLEOTIDE SEQUENCE [LARGE SCALE GENOMIC DNA]</scope>
    <source>
        <strain evidence="2 3">F-3ap</strain>
    </source>
</reference>
<dbReference type="InterPro" id="IPR012296">
    <property type="entry name" value="Nuclease_put_TT1808"/>
</dbReference>
<dbReference type="PANTHER" id="PTHR34107">
    <property type="entry name" value="SLL0198 PROTEIN-RELATED"/>
    <property type="match status" value="1"/>
</dbReference>
<dbReference type="InterPro" id="IPR008538">
    <property type="entry name" value="Uma2"/>
</dbReference>
<evidence type="ECO:0000259" key="1">
    <source>
        <dbReference type="Pfam" id="PF05685"/>
    </source>
</evidence>
<dbReference type="Proteomes" id="UP000461585">
    <property type="component" value="Unassembled WGS sequence"/>
</dbReference>
<dbReference type="GO" id="GO:0004519">
    <property type="term" value="F:endonuclease activity"/>
    <property type="evidence" value="ECO:0007669"/>
    <property type="project" value="UniProtKB-KW"/>
</dbReference>
<dbReference type="EMBL" id="JAAEEH010000008">
    <property type="protein sequence ID" value="NDL66963.1"/>
    <property type="molecule type" value="Genomic_DNA"/>
</dbReference>
<dbReference type="CDD" id="cd06260">
    <property type="entry name" value="DUF820-like"/>
    <property type="match status" value="1"/>
</dbReference>
<evidence type="ECO:0000313" key="3">
    <source>
        <dbReference type="Proteomes" id="UP000461585"/>
    </source>
</evidence>